<accession>A0A9Q1C587</accession>
<dbReference type="EMBL" id="JAIZAY010000007">
    <property type="protein sequence ID" value="KAJ8039498.1"/>
    <property type="molecule type" value="Genomic_DNA"/>
</dbReference>
<protein>
    <submittedName>
        <fullName evidence="2">Uncharacterized protein</fullName>
    </submittedName>
</protein>
<dbReference type="OrthoDB" id="9985580at2759"/>
<dbReference type="InterPro" id="IPR001398">
    <property type="entry name" value="Macrophage_inhib_fac"/>
</dbReference>
<dbReference type="AlphaFoldDB" id="A0A9Q1C587"/>
<comment type="caution">
    <text evidence="2">The sequence shown here is derived from an EMBL/GenBank/DDBJ whole genome shotgun (WGS) entry which is preliminary data.</text>
</comment>
<reference evidence="2" key="1">
    <citation type="submission" date="2021-10" db="EMBL/GenBank/DDBJ databases">
        <title>Tropical sea cucumber genome reveals ecological adaptation and Cuvierian tubules defense mechanism.</title>
        <authorList>
            <person name="Chen T."/>
        </authorList>
    </citation>
    <scope>NUCLEOTIDE SEQUENCE</scope>
    <source>
        <strain evidence="2">Nanhai2018</strain>
        <tissue evidence="2">Muscle</tissue>
    </source>
</reference>
<evidence type="ECO:0000313" key="2">
    <source>
        <dbReference type="EMBL" id="KAJ8039498.1"/>
    </source>
</evidence>
<evidence type="ECO:0000256" key="1">
    <source>
        <dbReference type="ARBA" id="ARBA00005851"/>
    </source>
</evidence>
<gene>
    <name evidence="2" type="ORF">HOLleu_17239</name>
</gene>
<dbReference type="SUPFAM" id="SSF55331">
    <property type="entry name" value="Tautomerase/MIF"/>
    <property type="match status" value="1"/>
</dbReference>
<dbReference type="Proteomes" id="UP001152320">
    <property type="component" value="Chromosome 7"/>
</dbReference>
<organism evidence="2 3">
    <name type="scientific">Holothuria leucospilota</name>
    <name type="common">Black long sea cucumber</name>
    <name type="synonym">Mertensiothuria leucospilota</name>
    <dbReference type="NCBI Taxonomy" id="206669"/>
    <lineage>
        <taxon>Eukaryota</taxon>
        <taxon>Metazoa</taxon>
        <taxon>Echinodermata</taxon>
        <taxon>Eleutherozoa</taxon>
        <taxon>Echinozoa</taxon>
        <taxon>Holothuroidea</taxon>
        <taxon>Aspidochirotacea</taxon>
        <taxon>Aspidochirotida</taxon>
        <taxon>Holothuriidae</taxon>
        <taxon>Holothuria</taxon>
    </lineage>
</organism>
<dbReference type="InterPro" id="IPR014347">
    <property type="entry name" value="Tautomerase/MIF_sf"/>
</dbReference>
<dbReference type="Pfam" id="PF01187">
    <property type="entry name" value="MIF"/>
    <property type="match status" value="1"/>
</dbReference>
<evidence type="ECO:0000313" key="3">
    <source>
        <dbReference type="Proteomes" id="UP001152320"/>
    </source>
</evidence>
<comment type="similarity">
    <text evidence="1">Belongs to the MIF family.</text>
</comment>
<sequence length="141" mass="15998">MPLCVYHTNVSSEEIPDEIVLRLCKLVAETLEEDVKAVTVEMRSGKKMCRDADLKQKWGFFELHGTGAFLDTEKNLVIGNKMFEFGVEVLDVPRNCLFVMMHEHEATCIGIPGDKLLVDIPKYANYSQPDYFKGLRNVAVN</sequence>
<keyword evidence="3" id="KW-1185">Reference proteome</keyword>
<dbReference type="Gene3D" id="3.30.429.10">
    <property type="entry name" value="Macrophage Migration Inhibitory Factor"/>
    <property type="match status" value="1"/>
</dbReference>
<proteinExistence type="inferred from homology"/>
<name>A0A9Q1C587_HOLLE</name>